<feature type="domain" description="Transcription regulator PadR N-terminal" evidence="1">
    <location>
        <begin position="14"/>
        <end position="85"/>
    </location>
</feature>
<dbReference type="PANTHER" id="PTHR33169:SF14">
    <property type="entry name" value="TRANSCRIPTIONAL REGULATOR RV3488"/>
    <property type="match status" value="1"/>
</dbReference>
<dbReference type="PANTHER" id="PTHR33169">
    <property type="entry name" value="PADR-FAMILY TRANSCRIPTIONAL REGULATOR"/>
    <property type="match status" value="1"/>
</dbReference>
<evidence type="ECO:0000313" key="2">
    <source>
        <dbReference type="EMBL" id="GAA5167011.1"/>
    </source>
</evidence>
<dbReference type="InterPro" id="IPR036388">
    <property type="entry name" value="WH-like_DNA-bd_sf"/>
</dbReference>
<dbReference type="Proteomes" id="UP001428817">
    <property type="component" value="Unassembled WGS sequence"/>
</dbReference>
<evidence type="ECO:0000313" key="3">
    <source>
        <dbReference type="Proteomes" id="UP001428817"/>
    </source>
</evidence>
<name>A0ABP9QTF0_9PSEU</name>
<sequence>MPDDARARELEALLLTALAAGPAHGYALMVALRRHDISVTRVDGGTLYRALRGLEDDGLIAGTWIEGPGRRRREYQLTRRGRRCLVDHPGRWRTLVADLSGVVAPAGVRPSWNPS</sequence>
<comment type="caution">
    <text evidence="2">The sequence shown here is derived from an EMBL/GenBank/DDBJ whole genome shotgun (WGS) entry which is preliminary data.</text>
</comment>
<dbReference type="EMBL" id="BAABJP010000037">
    <property type="protein sequence ID" value="GAA5167011.1"/>
    <property type="molecule type" value="Genomic_DNA"/>
</dbReference>
<dbReference type="InterPro" id="IPR036390">
    <property type="entry name" value="WH_DNA-bd_sf"/>
</dbReference>
<accession>A0ABP9QTF0</accession>
<reference evidence="3" key="1">
    <citation type="journal article" date="2019" name="Int. J. Syst. Evol. Microbiol.">
        <title>The Global Catalogue of Microorganisms (GCM) 10K type strain sequencing project: providing services to taxonomists for standard genome sequencing and annotation.</title>
        <authorList>
            <consortium name="The Broad Institute Genomics Platform"/>
            <consortium name="The Broad Institute Genome Sequencing Center for Infectious Disease"/>
            <person name="Wu L."/>
            <person name="Ma J."/>
        </authorList>
    </citation>
    <scope>NUCLEOTIDE SEQUENCE [LARGE SCALE GENOMIC DNA]</scope>
    <source>
        <strain evidence="3">JCM 18303</strain>
    </source>
</reference>
<proteinExistence type="predicted"/>
<dbReference type="Gene3D" id="1.10.10.10">
    <property type="entry name" value="Winged helix-like DNA-binding domain superfamily/Winged helix DNA-binding domain"/>
    <property type="match status" value="1"/>
</dbReference>
<protein>
    <recommendedName>
        <fullName evidence="1">Transcription regulator PadR N-terminal domain-containing protein</fullName>
    </recommendedName>
</protein>
<dbReference type="InterPro" id="IPR052509">
    <property type="entry name" value="Metal_resp_DNA-bind_regulator"/>
</dbReference>
<dbReference type="SUPFAM" id="SSF46785">
    <property type="entry name" value="Winged helix' DNA-binding domain"/>
    <property type="match status" value="1"/>
</dbReference>
<dbReference type="RefSeq" id="WP_185059773.1">
    <property type="nucleotide sequence ID" value="NZ_BAABJP010000037.1"/>
</dbReference>
<evidence type="ECO:0000259" key="1">
    <source>
        <dbReference type="Pfam" id="PF03551"/>
    </source>
</evidence>
<keyword evidence="3" id="KW-1185">Reference proteome</keyword>
<dbReference type="Pfam" id="PF03551">
    <property type="entry name" value="PadR"/>
    <property type="match status" value="1"/>
</dbReference>
<dbReference type="InterPro" id="IPR005149">
    <property type="entry name" value="Tscrpt_reg_PadR_N"/>
</dbReference>
<gene>
    <name evidence="2" type="ORF">GCM10023321_59000</name>
</gene>
<organism evidence="2 3">
    <name type="scientific">Pseudonocardia eucalypti</name>
    <dbReference type="NCBI Taxonomy" id="648755"/>
    <lineage>
        <taxon>Bacteria</taxon>
        <taxon>Bacillati</taxon>
        <taxon>Actinomycetota</taxon>
        <taxon>Actinomycetes</taxon>
        <taxon>Pseudonocardiales</taxon>
        <taxon>Pseudonocardiaceae</taxon>
        <taxon>Pseudonocardia</taxon>
    </lineage>
</organism>